<accession>A0A1T5F6Q7</accession>
<dbReference type="STRING" id="619805.SAMN05660477_01846"/>
<dbReference type="InterPro" id="IPR042099">
    <property type="entry name" value="ANL_N_sf"/>
</dbReference>
<keyword evidence="2" id="KW-0067">ATP-binding</keyword>
<protein>
    <submittedName>
        <fullName evidence="4">Long-chain acyl-CoA synthetase</fullName>
    </submittedName>
</protein>
<dbReference type="PRINTS" id="PR00154">
    <property type="entry name" value="AMPBINDING"/>
</dbReference>
<dbReference type="AlphaFoldDB" id="A0A1T5F6Q7"/>
<dbReference type="SUPFAM" id="SSF56801">
    <property type="entry name" value="Acetyl-CoA synthetase-like"/>
    <property type="match status" value="1"/>
</dbReference>
<evidence type="ECO:0000313" key="5">
    <source>
        <dbReference type="Proteomes" id="UP000191112"/>
    </source>
</evidence>
<dbReference type="OrthoDB" id="9803968at2"/>
<dbReference type="Gene3D" id="3.40.50.12780">
    <property type="entry name" value="N-terminal domain of ligase-like"/>
    <property type="match status" value="1"/>
</dbReference>
<evidence type="ECO:0000313" key="4">
    <source>
        <dbReference type="EMBL" id="SKB91857.1"/>
    </source>
</evidence>
<dbReference type="GO" id="GO:0005524">
    <property type="term" value="F:ATP binding"/>
    <property type="evidence" value="ECO:0007669"/>
    <property type="project" value="UniProtKB-KW"/>
</dbReference>
<name>A0A1T5F6Q7_9FLAO</name>
<evidence type="ECO:0000256" key="1">
    <source>
        <dbReference type="ARBA" id="ARBA00022741"/>
    </source>
</evidence>
<organism evidence="4 5">
    <name type="scientific">Soonwooa buanensis</name>
    <dbReference type="NCBI Taxonomy" id="619805"/>
    <lineage>
        <taxon>Bacteria</taxon>
        <taxon>Pseudomonadati</taxon>
        <taxon>Bacteroidota</taxon>
        <taxon>Flavobacteriia</taxon>
        <taxon>Flavobacteriales</taxon>
        <taxon>Weeksellaceae</taxon>
        <taxon>Chryseobacterium group</taxon>
        <taxon>Soonwooa</taxon>
    </lineage>
</organism>
<dbReference type="EMBL" id="FUYZ01000005">
    <property type="protein sequence ID" value="SKB91857.1"/>
    <property type="molecule type" value="Genomic_DNA"/>
</dbReference>
<dbReference type="Pfam" id="PF23562">
    <property type="entry name" value="AMP-binding_C_3"/>
    <property type="match status" value="1"/>
</dbReference>
<gene>
    <name evidence="4" type="ORF">SAMN05660477_01846</name>
</gene>
<dbReference type="PANTHER" id="PTHR43272">
    <property type="entry name" value="LONG-CHAIN-FATTY-ACID--COA LIGASE"/>
    <property type="match status" value="1"/>
</dbReference>
<proteinExistence type="predicted"/>
<dbReference type="PANTHER" id="PTHR43272:SF33">
    <property type="entry name" value="AMP-BINDING DOMAIN-CONTAINING PROTEIN-RELATED"/>
    <property type="match status" value="1"/>
</dbReference>
<sequence>MTLTRIFDIPYITLEKFPKKDYINDKIGGSWRNLSTEDFIAKSNQFSRGLIKLGLKKGDKIGLITTTNRTEWCIIDQAALQLGIITVPIYPSISQADCVYNLGDSDSLFCFVSDEKLFNKINEIRDQLPLIKEIYTFDKVNAAKHWEDILELGKDDSLQAEVDDIKKEIYPDDLVSIIYTSGTTGKPKGVMLTHNNIVQDIIGCEDRIPRRQGNDSRALSFLPMCHVFERMIFYLFTYNGFAIYFAESTDKLSENLQEVKPHYMTVVPRVIEKVYDSIYKKGTEAGGIKKSIFLWSLKIAENYKLGAPKSFFHKIADKLVFSKWRAGIGGNILTLVSGSAPLSTRLNIMFQAAGIPIQEGYGLTETSPVISVNSFEFMKMGSIGKPLFNVNVKIAEDGEITVKGPTVTQGYYKNPELTKDAFDNEGYFKTGDIGHLDKDGFLFITDRKKEMFKTSGGKYVAPQVIENLAKASLFIEQIMVVGEGEKMPTALIQPDFDYAKKWAKDNNVNIGTTPEEIAKSPELKAAIEKEMENINKNLGHWEQIKKIELTPEIWSEENGMLTPTLKLKRKVIKEHFMDLYNKLYDR</sequence>
<reference evidence="4 5" key="1">
    <citation type="submission" date="2017-02" db="EMBL/GenBank/DDBJ databases">
        <authorList>
            <person name="Peterson S.W."/>
        </authorList>
    </citation>
    <scope>NUCLEOTIDE SEQUENCE [LARGE SCALE GENOMIC DNA]</scope>
    <source>
        <strain evidence="4 5">DSM 22323</strain>
    </source>
</reference>
<evidence type="ECO:0000259" key="3">
    <source>
        <dbReference type="Pfam" id="PF00501"/>
    </source>
</evidence>
<dbReference type="GO" id="GO:0004467">
    <property type="term" value="F:long-chain fatty acid-CoA ligase activity"/>
    <property type="evidence" value="ECO:0007669"/>
    <property type="project" value="TreeGrafter"/>
</dbReference>
<dbReference type="RefSeq" id="WP_079667088.1">
    <property type="nucleotide sequence ID" value="NZ_FUYZ01000005.1"/>
</dbReference>
<keyword evidence="5" id="KW-1185">Reference proteome</keyword>
<dbReference type="Proteomes" id="UP000191112">
    <property type="component" value="Unassembled WGS sequence"/>
</dbReference>
<dbReference type="Pfam" id="PF00501">
    <property type="entry name" value="AMP-binding"/>
    <property type="match status" value="1"/>
</dbReference>
<dbReference type="InterPro" id="IPR020459">
    <property type="entry name" value="AMP-binding"/>
</dbReference>
<feature type="domain" description="AMP-dependent synthetase/ligase" evidence="3">
    <location>
        <begin position="15"/>
        <end position="412"/>
    </location>
</feature>
<dbReference type="CDD" id="cd05907">
    <property type="entry name" value="VL_LC_FACS_like"/>
    <property type="match status" value="1"/>
</dbReference>
<dbReference type="InterPro" id="IPR000873">
    <property type="entry name" value="AMP-dep_synth/lig_dom"/>
</dbReference>
<evidence type="ECO:0000256" key="2">
    <source>
        <dbReference type="ARBA" id="ARBA00022840"/>
    </source>
</evidence>
<dbReference type="InterPro" id="IPR020845">
    <property type="entry name" value="AMP-binding_CS"/>
</dbReference>
<dbReference type="GO" id="GO:0016020">
    <property type="term" value="C:membrane"/>
    <property type="evidence" value="ECO:0007669"/>
    <property type="project" value="TreeGrafter"/>
</dbReference>
<keyword evidence="1" id="KW-0547">Nucleotide-binding</keyword>
<dbReference type="PROSITE" id="PS00455">
    <property type="entry name" value="AMP_BINDING"/>
    <property type="match status" value="1"/>
</dbReference>